<proteinExistence type="predicted"/>
<protein>
    <submittedName>
        <fullName evidence="2">Uncharacterized protein</fullName>
    </submittedName>
</protein>
<name>A0A4Z1JTK2_9HELO</name>
<accession>A0A4Z1JTK2</accession>
<reference evidence="2 3" key="1">
    <citation type="submission" date="2017-12" db="EMBL/GenBank/DDBJ databases">
        <title>Comparative genomics of Botrytis spp.</title>
        <authorList>
            <person name="Valero-Jimenez C.A."/>
            <person name="Tapia P."/>
            <person name="Veloso J."/>
            <person name="Silva-Moreno E."/>
            <person name="Staats M."/>
            <person name="Valdes J.H."/>
            <person name="Van Kan J.A.L."/>
        </authorList>
    </citation>
    <scope>NUCLEOTIDE SEQUENCE [LARGE SCALE GENOMIC DNA]</scope>
    <source>
        <strain evidence="2 3">Be9601</strain>
    </source>
</reference>
<dbReference type="Proteomes" id="UP000297229">
    <property type="component" value="Unassembled WGS sequence"/>
</dbReference>
<organism evidence="2 3">
    <name type="scientific">Botrytis elliptica</name>
    <dbReference type="NCBI Taxonomy" id="278938"/>
    <lineage>
        <taxon>Eukaryota</taxon>
        <taxon>Fungi</taxon>
        <taxon>Dikarya</taxon>
        <taxon>Ascomycota</taxon>
        <taxon>Pezizomycotina</taxon>
        <taxon>Leotiomycetes</taxon>
        <taxon>Helotiales</taxon>
        <taxon>Sclerotiniaceae</taxon>
        <taxon>Botrytis</taxon>
    </lineage>
</organism>
<comment type="caution">
    <text evidence="2">The sequence shown here is derived from an EMBL/GenBank/DDBJ whole genome shotgun (WGS) entry which is preliminary data.</text>
</comment>
<evidence type="ECO:0000313" key="2">
    <source>
        <dbReference type="EMBL" id="TGO76614.1"/>
    </source>
</evidence>
<sequence>MCTYLAPVCANFTTPVSPTFYALAETPRSYANSKLQLVCREDPIPKELQPSVYVREPEWTPTPSAEAPPTVPMDNGRRVNP</sequence>
<dbReference type="AlphaFoldDB" id="A0A4Z1JTK2"/>
<keyword evidence="3" id="KW-1185">Reference proteome</keyword>
<feature type="region of interest" description="Disordered" evidence="1">
    <location>
        <begin position="51"/>
        <end position="81"/>
    </location>
</feature>
<evidence type="ECO:0000313" key="3">
    <source>
        <dbReference type="Proteomes" id="UP000297229"/>
    </source>
</evidence>
<dbReference type="EMBL" id="PQXM01000145">
    <property type="protein sequence ID" value="TGO76614.1"/>
    <property type="molecule type" value="Genomic_DNA"/>
</dbReference>
<evidence type="ECO:0000256" key="1">
    <source>
        <dbReference type="SAM" id="MobiDB-lite"/>
    </source>
</evidence>
<gene>
    <name evidence="2" type="ORF">BELL_0146g00150</name>
</gene>